<evidence type="ECO:0000313" key="3">
    <source>
        <dbReference type="Proteomes" id="UP000683507"/>
    </source>
</evidence>
<sequence length="282" mass="32641">MRLIRFYFHRVSALTPRVATKLFWHLFTKPRPRKFAKTDESFYEKASQEKVLSQKFKAEFLLNKRGNGDNRVLILHGWEGRSSDFSKLITQLEKVATVYALDFPGHGKSPKSRAHLPMFVDVIESALNHLAEVDTVIGHSLGAASLAMAVGQGDYSNQLKNLVFMGLHPEPSQYFLQYKRVTKVNDIVFERCVRMAEEKTSAKLLDYSCYNYLEKYERFAMHFIHDEKDKIIRVDRVEDLANKLSDSEVFKGDHGGHFRHYKSDEVIEYILKISSEIDAKKD</sequence>
<gene>
    <name evidence="2" type="primary">menH_3</name>
    <name evidence="2" type="ORF">CRYO30217_02655</name>
</gene>
<dbReference type="EC" id="4.2.99.20" evidence="2"/>
<reference evidence="2" key="1">
    <citation type="submission" date="2021-04" db="EMBL/GenBank/DDBJ databases">
        <authorList>
            <person name="Rodrigo-Torres L."/>
            <person name="Arahal R. D."/>
            <person name="Lucena T."/>
        </authorList>
    </citation>
    <scope>NUCLEOTIDE SEQUENCE</scope>
    <source>
        <strain evidence="2">AS29M-1</strain>
    </source>
</reference>
<protein>
    <submittedName>
        <fullName evidence="2">2-succinyl-6-hydroxy-2, 4-cyclohexadiene-1-carboxylate synthase</fullName>
        <ecNumber evidence="2">4.2.99.20</ecNumber>
    </submittedName>
</protein>
<dbReference type="KEGG" id="ptan:CRYO30217_02655"/>
<dbReference type="AlphaFoldDB" id="A0A916NIF9"/>
<dbReference type="SUPFAM" id="SSF53474">
    <property type="entry name" value="alpha/beta-Hydrolases"/>
    <property type="match status" value="1"/>
</dbReference>
<dbReference type="InterPro" id="IPR029058">
    <property type="entry name" value="AB_hydrolase_fold"/>
</dbReference>
<name>A0A916NIF9_9FLAO</name>
<dbReference type="GO" id="GO:0016020">
    <property type="term" value="C:membrane"/>
    <property type="evidence" value="ECO:0007669"/>
    <property type="project" value="TreeGrafter"/>
</dbReference>
<dbReference type="EMBL" id="OU015584">
    <property type="protein sequence ID" value="CAG5085120.1"/>
    <property type="molecule type" value="Genomic_DNA"/>
</dbReference>
<dbReference type="GO" id="GO:0070205">
    <property type="term" value="F:2-succinyl-6-hydroxy-2,4-cyclohexadiene-1-carboxylate synthase activity"/>
    <property type="evidence" value="ECO:0007669"/>
    <property type="project" value="UniProtKB-EC"/>
</dbReference>
<dbReference type="InterPro" id="IPR000073">
    <property type="entry name" value="AB_hydrolase_1"/>
</dbReference>
<evidence type="ECO:0000313" key="2">
    <source>
        <dbReference type="EMBL" id="CAG5085120.1"/>
    </source>
</evidence>
<keyword evidence="3" id="KW-1185">Reference proteome</keyword>
<dbReference type="PANTHER" id="PTHR43798">
    <property type="entry name" value="MONOACYLGLYCEROL LIPASE"/>
    <property type="match status" value="1"/>
</dbReference>
<feature type="domain" description="AB hydrolase-1" evidence="1">
    <location>
        <begin position="71"/>
        <end position="169"/>
    </location>
</feature>
<dbReference type="Pfam" id="PF00561">
    <property type="entry name" value="Abhydrolase_1"/>
    <property type="match status" value="1"/>
</dbReference>
<accession>A0A916NIF9</accession>
<evidence type="ECO:0000259" key="1">
    <source>
        <dbReference type="Pfam" id="PF00561"/>
    </source>
</evidence>
<dbReference type="PANTHER" id="PTHR43798:SF33">
    <property type="entry name" value="HYDROLASE, PUTATIVE (AFU_ORTHOLOGUE AFUA_2G14860)-RELATED"/>
    <property type="match status" value="1"/>
</dbReference>
<organism evidence="2 3">
    <name type="scientific">Parvicella tangerina</name>
    <dbReference type="NCBI Taxonomy" id="2829795"/>
    <lineage>
        <taxon>Bacteria</taxon>
        <taxon>Pseudomonadati</taxon>
        <taxon>Bacteroidota</taxon>
        <taxon>Flavobacteriia</taxon>
        <taxon>Flavobacteriales</taxon>
        <taxon>Parvicellaceae</taxon>
        <taxon>Parvicella</taxon>
    </lineage>
</organism>
<dbReference type="InterPro" id="IPR050266">
    <property type="entry name" value="AB_hydrolase_sf"/>
</dbReference>
<dbReference type="Gene3D" id="3.40.50.1820">
    <property type="entry name" value="alpha/beta hydrolase"/>
    <property type="match status" value="1"/>
</dbReference>
<dbReference type="Proteomes" id="UP000683507">
    <property type="component" value="Chromosome"/>
</dbReference>
<proteinExistence type="predicted"/>
<keyword evidence="2" id="KW-0456">Lyase</keyword>